<dbReference type="STRING" id="413882.AAW51_3494"/>
<name>A0A0G3BUH4_9BURK</name>
<dbReference type="OrthoDB" id="116741at2"/>
<organism evidence="1 2">
    <name type="scientific">Caldimonas brevitalea</name>
    <dbReference type="NCBI Taxonomy" id="413882"/>
    <lineage>
        <taxon>Bacteria</taxon>
        <taxon>Pseudomonadati</taxon>
        <taxon>Pseudomonadota</taxon>
        <taxon>Betaproteobacteria</taxon>
        <taxon>Burkholderiales</taxon>
        <taxon>Sphaerotilaceae</taxon>
        <taxon>Caldimonas</taxon>
    </lineage>
</organism>
<keyword evidence="2" id="KW-1185">Reference proteome</keyword>
<dbReference type="EMBL" id="CP011371">
    <property type="protein sequence ID" value="AKJ30185.1"/>
    <property type="molecule type" value="Genomic_DNA"/>
</dbReference>
<gene>
    <name evidence="1" type="ORF">AAW51_3494</name>
</gene>
<dbReference type="Proteomes" id="UP000035352">
    <property type="component" value="Chromosome"/>
</dbReference>
<evidence type="ECO:0000313" key="2">
    <source>
        <dbReference type="Proteomes" id="UP000035352"/>
    </source>
</evidence>
<reference evidence="1 2" key="1">
    <citation type="submission" date="2015-05" db="EMBL/GenBank/DDBJ databases">
        <authorList>
            <person name="Tang B."/>
            <person name="Yu Y."/>
        </authorList>
    </citation>
    <scope>NUCLEOTIDE SEQUENCE [LARGE SCALE GENOMIC DNA]</scope>
    <source>
        <strain evidence="1 2">DSM 7029</strain>
    </source>
</reference>
<dbReference type="RefSeq" id="WP_047195613.1">
    <property type="nucleotide sequence ID" value="NZ_CP011371.1"/>
</dbReference>
<dbReference type="KEGG" id="pbh:AAW51_3494"/>
<protein>
    <submittedName>
        <fullName evidence="1">Uncharacterized protein</fullName>
    </submittedName>
</protein>
<accession>A0A0G3BUH4</accession>
<dbReference type="PATRIC" id="fig|413882.6.peg.3650"/>
<sequence>MTDRHTLPHTPHALDDIKRRVQDTIGDAPELLKLALENVLRDLRGAEETPLTTAGRIGRQAGTVSELTLIAPVRPGGAERLRRILKLVNGNFSGAQKVGTLHDMRFVFLEHDTKLLFATTYDGDWDAYIDDFSTQIPDLMDLVFASVEGWPGIKDPGVKDFIAQHQLPADGWYVAHPDLTVADVRELKRLKAALDEFLDKIA</sequence>
<proteinExistence type="predicted"/>
<dbReference type="AlphaFoldDB" id="A0A0G3BUH4"/>
<evidence type="ECO:0000313" key="1">
    <source>
        <dbReference type="EMBL" id="AKJ30185.1"/>
    </source>
</evidence>